<gene>
    <name evidence="3" type="ORF">GPM918_LOCUS5553</name>
    <name evidence="4" type="ORF">SRO942_LOCUS5553</name>
</gene>
<sequence length="570" mass="65332">METFYQKLDSHIQNLSERYRSKYTIKQETYDDMIAVLKYSKGNAQFKFWVKKNFKLVKIGDVDVVYGIKSNHPVVVHEQLYTKIKECHERVGHHGRDKTWSEIQEQCSYIPYDVVTIFLKQCDVCNSRQAFPKPIAGKPIISVEYLTRVQMDLIDMHSVPDGEFKWILHVKDHFTKFSWAYPLQTKEAAPVPLKLLDQFYSFGPPRILQFDNGQEFIAQVIKNLRNTWKDLVIINGRPRHPQTQGLVERANHTLQLSLGKWMQSNNTTEWAKGLKPVIYSINTKCAQTTKKSPYEVVFGQKPRSDFEMWKMLSDDGIEDEEQMPADFIQMLNEQTTSSEPDGTTNQDNDEIYDGTKSQHQQSPVLCLEDIETDRTSKDHEGIDMDVAFDCIGETMKHQAINRHKRVREGAEDEYLKVASKRQRIYDESHRLKEYKVGDIVGLKIAKVDHLSVTPTVLPCKVISIQSTTNDTTDGIIMYKLCTTAGVISTRYTNEDLLNLAACNFSDLRLIDPGNLPQLTFIQACKEYANLGTSSCNCKSTCSTKTCPCKSKGVLCCTKCHPKKKCRCLNV</sequence>
<proteinExistence type="predicted"/>
<reference evidence="3" key="1">
    <citation type="submission" date="2021-02" db="EMBL/GenBank/DDBJ databases">
        <authorList>
            <person name="Nowell W R."/>
        </authorList>
    </citation>
    <scope>NUCLEOTIDE SEQUENCE</scope>
</reference>
<feature type="region of interest" description="Disordered" evidence="1">
    <location>
        <begin position="335"/>
        <end position="362"/>
    </location>
</feature>
<dbReference type="PANTHER" id="PTHR37984:SF5">
    <property type="entry name" value="PROTEIN NYNRIN-LIKE"/>
    <property type="match status" value="1"/>
</dbReference>
<dbReference type="InterPro" id="IPR036397">
    <property type="entry name" value="RNaseH_sf"/>
</dbReference>
<accession>A0A813VCA1</accession>
<dbReference type="OrthoDB" id="2499658at2759"/>
<dbReference type="SUPFAM" id="SSF53098">
    <property type="entry name" value="Ribonuclease H-like"/>
    <property type="match status" value="1"/>
</dbReference>
<feature type="domain" description="Integrase catalytic" evidence="2">
    <location>
        <begin position="135"/>
        <end position="301"/>
    </location>
</feature>
<dbReference type="EMBL" id="CAJOBC010000808">
    <property type="protein sequence ID" value="CAF3628133.1"/>
    <property type="molecule type" value="Genomic_DNA"/>
</dbReference>
<dbReference type="InterPro" id="IPR001584">
    <property type="entry name" value="Integrase_cat-core"/>
</dbReference>
<dbReference type="GO" id="GO:0003676">
    <property type="term" value="F:nucleic acid binding"/>
    <property type="evidence" value="ECO:0007669"/>
    <property type="project" value="InterPro"/>
</dbReference>
<evidence type="ECO:0000256" key="1">
    <source>
        <dbReference type="SAM" id="MobiDB-lite"/>
    </source>
</evidence>
<protein>
    <recommendedName>
        <fullName evidence="2">Integrase catalytic domain-containing protein</fullName>
    </recommendedName>
</protein>
<dbReference type="EMBL" id="CAJNOQ010000808">
    <property type="protein sequence ID" value="CAF0840776.1"/>
    <property type="molecule type" value="Genomic_DNA"/>
</dbReference>
<dbReference type="InterPro" id="IPR012337">
    <property type="entry name" value="RNaseH-like_sf"/>
</dbReference>
<dbReference type="PANTHER" id="PTHR37984">
    <property type="entry name" value="PROTEIN CBG26694"/>
    <property type="match status" value="1"/>
</dbReference>
<evidence type="ECO:0000313" key="3">
    <source>
        <dbReference type="EMBL" id="CAF0840776.1"/>
    </source>
</evidence>
<evidence type="ECO:0000259" key="2">
    <source>
        <dbReference type="PROSITE" id="PS50994"/>
    </source>
</evidence>
<dbReference type="PROSITE" id="PS50994">
    <property type="entry name" value="INTEGRASE"/>
    <property type="match status" value="1"/>
</dbReference>
<evidence type="ECO:0000313" key="4">
    <source>
        <dbReference type="EMBL" id="CAF3628133.1"/>
    </source>
</evidence>
<keyword evidence="5" id="KW-1185">Reference proteome</keyword>
<dbReference type="Pfam" id="PF00665">
    <property type="entry name" value="rve"/>
    <property type="match status" value="1"/>
</dbReference>
<organism evidence="3 5">
    <name type="scientific">Didymodactylos carnosus</name>
    <dbReference type="NCBI Taxonomy" id="1234261"/>
    <lineage>
        <taxon>Eukaryota</taxon>
        <taxon>Metazoa</taxon>
        <taxon>Spiralia</taxon>
        <taxon>Gnathifera</taxon>
        <taxon>Rotifera</taxon>
        <taxon>Eurotatoria</taxon>
        <taxon>Bdelloidea</taxon>
        <taxon>Philodinida</taxon>
        <taxon>Philodinidae</taxon>
        <taxon>Didymodactylos</taxon>
    </lineage>
</organism>
<dbReference type="Proteomes" id="UP000681722">
    <property type="component" value="Unassembled WGS sequence"/>
</dbReference>
<evidence type="ECO:0000313" key="5">
    <source>
        <dbReference type="Proteomes" id="UP000663829"/>
    </source>
</evidence>
<dbReference type="AlphaFoldDB" id="A0A813VCA1"/>
<dbReference type="InterPro" id="IPR050951">
    <property type="entry name" value="Retrovirus_Pol_polyprotein"/>
</dbReference>
<comment type="caution">
    <text evidence="3">The sequence shown here is derived from an EMBL/GenBank/DDBJ whole genome shotgun (WGS) entry which is preliminary data.</text>
</comment>
<dbReference type="GO" id="GO:0015074">
    <property type="term" value="P:DNA integration"/>
    <property type="evidence" value="ECO:0007669"/>
    <property type="project" value="InterPro"/>
</dbReference>
<dbReference type="Gene3D" id="3.30.420.10">
    <property type="entry name" value="Ribonuclease H-like superfamily/Ribonuclease H"/>
    <property type="match status" value="1"/>
</dbReference>
<name>A0A813VCA1_9BILA</name>
<feature type="compositionally biased region" description="Polar residues" evidence="1">
    <location>
        <begin position="335"/>
        <end position="346"/>
    </location>
</feature>
<dbReference type="Proteomes" id="UP000663829">
    <property type="component" value="Unassembled WGS sequence"/>
</dbReference>